<evidence type="ECO:0000313" key="1">
    <source>
        <dbReference type="Proteomes" id="UP000095280"/>
    </source>
</evidence>
<sequence>MDWCRWCTNCWNSSAEAPVTRSFQSRLLTEAIRLVTWPRPRALIRGPGRRGGGCCQLGRPA</sequence>
<keyword evidence="1" id="KW-1185">Reference proteome</keyword>
<evidence type="ECO:0000313" key="2">
    <source>
        <dbReference type="WBParaSite" id="maker-unitig_36024-snap-gene-0.1-mRNA-1"/>
    </source>
</evidence>
<name>A0A1I8FI92_9PLAT</name>
<accession>A0A1I8FI92</accession>
<organism evidence="1 2">
    <name type="scientific">Macrostomum lignano</name>
    <dbReference type="NCBI Taxonomy" id="282301"/>
    <lineage>
        <taxon>Eukaryota</taxon>
        <taxon>Metazoa</taxon>
        <taxon>Spiralia</taxon>
        <taxon>Lophotrochozoa</taxon>
        <taxon>Platyhelminthes</taxon>
        <taxon>Rhabditophora</taxon>
        <taxon>Macrostomorpha</taxon>
        <taxon>Macrostomida</taxon>
        <taxon>Macrostomidae</taxon>
        <taxon>Macrostomum</taxon>
    </lineage>
</organism>
<dbReference type="AlphaFoldDB" id="A0A1I8FI92"/>
<reference evidence="2" key="1">
    <citation type="submission" date="2016-11" db="UniProtKB">
        <authorList>
            <consortium name="WormBaseParasite"/>
        </authorList>
    </citation>
    <scope>IDENTIFICATION</scope>
</reference>
<proteinExistence type="predicted"/>
<dbReference type="Proteomes" id="UP000095280">
    <property type="component" value="Unplaced"/>
</dbReference>
<protein>
    <submittedName>
        <fullName evidence="2">Uncharacterized protein</fullName>
    </submittedName>
</protein>
<dbReference type="WBParaSite" id="maker-unitig_36024-snap-gene-0.1-mRNA-1">
    <property type="protein sequence ID" value="maker-unitig_36024-snap-gene-0.1-mRNA-1"/>
    <property type="gene ID" value="maker-unitig_36024-snap-gene-0.1"/>
</dbReference>